<organism evidence="2 3">
    <name type="scientific">Penicillium camemberti (strain FM 013)</name>
    <dbReference type="NCBI Taxonomy" id="1429867"/>
    <lineage>
        <taxon>Eukaryota</taxon>
        <taxon>Fungi</taxon>
        <taxon>Dikarya</taxon>
        <taxon>Ascomycota</taxon>
        <taxon>Pezizomycotina</taxon>
        <taxon>Eurotiomycetes</taxon>
        <taxon>Eurotiomycetidae</taxon>
        <taxon>Eurotiales</taxon>
        <taxon>Aspergillaceae</taxon>
        <taxon>Penicillium</taxon>
    </lineage>
</organism>
<feature type="region of interest" description="Disordered" evidence="1">
    <location>
        <begin position="161"/>
        <end position="203"/>
    </location>
</feature>
<evidence type="ECO:0000313" key="2">
    <source>
        <dbReference type="EMBL" id="CRL20031.1"/>
    </source>
</evidence>
<gene>
    <name evidence="2" type="ORF">PCAMFM013_S003g000823</name>
</gene>
<dbReference type="EMBL" id="HG793136">
    <property type="protein sequence ID" value="CRL20031.1"/>
    <property type="molecule type" value="Genomic_DNA"/>
</dbReference>
<dbReference type="Pfam" id="PF12511">
    <property type="entry name" value="DUF3716"/>
    <property type="match status" value="1"/>
</dbReference>
<dbReference type="AlphaFoldDB" id="A0A0G4P140"/>
<accession>A0A0G4P140</accession>
<sequence length="285" mass="31730">MEETNRPTHLGGRPVGQETVLPPPMEGEDIGAPGSWAAHIRSLPFGIARHGNRLKGPYLDRLLVVPRQSQREPYLRVGRQWTALRFQEQINVSLAHAEAALMQVVGDQALTPCNSCLRREGPFAHCVSVRDVSGLEACANCHWAGRDNRCHYTQSFHTATSQPALTTTQTPRHDDDHLSTIRANPQNSETPTPQTDTIATSQGSGQRPILLHLGNIAQILESSRGFRAQLEELLDQAHSVQTPSTADLLLQRTVNNVYNTHCELDQRLRQSYDMVMDILDPPARY</sequence>
<proteinExistence type="predicted"/>
<feature type="region of interest" description="Disordered" evidence="1">
    <location>
        <begin position="1"/>
        <end position="33"/>
    </location>
</feature>
<protein>
    <submittedName>
        <fullName evidence="2">Uncharacterized protein</fullName>
    </submittedName>
</protein>
<name>A0A0G4P140_PENC3</name>
<reference evidence="2 3" key="1">
    <citation type="journal article" date="2014" name="Nat. Commun.">
        <title>Multiple recent horizontal transfers of a large genomic region in cheese making fungi.</title>
        <authorList>
            <person name="Cheeseman K."/>
            <person name="Ropars J."/>
            <person name="Renault P."/>
            <person name="Dupont J."/>
            <person name="Gouzy J."/>
            <person name="Branca A."/>
            <person name="Abraham A.L."/>
            <person name="Ceppi M."/>
            <person name="Conseiller E."/>
            <person name="Debuchy R."/>
            <person name="Malagnac F."/>
            <person name="Goarin A."/>
            <person name="Silar P."/>
            <person name="Lacoste S."/>
            <person name="Sallet E."/>
            <person name="Bensimon A."/>
            <person name="Giraud T."/>
            <person name="Brygoo Y."/>
        </authorList>
    </citation>
    <scope>NUCLEOTIDE SEQUENCE [LARGE SCALE GENOMIC DNA]</scope>
    <source>
        <strain evidence="3">FM 013</strain>
    </source>
</reference>
<keyword evidence="3" id="KW-1185">Reference proteome</keyword>
<dbReference type="InterPro" id="IPR022190">
    <property type="entry name" value="DUF3716"/>
</dbReference>
<dbReference type="Proteomes" id="UP000053732">
    <property type="component" value="Unassembled WGS sequence"/>
</dbReference>
<feature type="compositionally biased region" description="Polar residues" evidence="1">
    <location>
        <begin position="161"/>
        <end position="170"/>
    </location>
</feature>
<feature type="compositionally biased region" description="Polar residues" evidence="1">
    <location>
        <begin position="181"/>
        <end position="203"/>
    </location>
</feature>
<evidence type="ECO:0000256" key="1">
    <source>
        <dbReference type="SAM" id="MobiDB-lite"/>
    </source>
</evidence>
<evidence type="ECO:0000313" key="3">
    <source>
        <dbReference type="Proteomes" id="UP000053732"/>
    </source>
</evidence>